<feature type="signal peptide" evidence="10">
    <location>
        <begin position="1"/>
        <end position="20"/>
    </location>
</feature>
<dbReference type="InterPro" id="IPR013162">
    <property type="entry name" value="CD80_C2-set"/>
</dbReference>
<keyword evidence="15" id="KW-1267">Proteomics identification</keyword>
<keyword evidence="7" id="KW-0325">Glycoprotein</keyword>
<evidence type="ECO:0000256" key="6">
    <source>
        <dbReference type="ARBA" id="ARBA00023157"/>
    </source>
</evidence>
<feature type="domain" description="Ig-like" evidence="11">
    <location>
        <begin position="430"/>
        <end position="521"/>
    </location>
</feature>
<feature type="chain" id="PRO_5035476034" evidence="10">
    <location>
        <begin position="21"/>
        <end position="630"/>
    </location>
</feature>
<dbReference type="GeneID" id="338313"/>
<evidence type="ECO:0000256" key="5">
    <source>
        <dbReference type="ARBA" id="ARBA00023136"/>
    </source>
</evidence>
<reference evidence="13" key="1">
    <citation type="submission" date="2025-08" db="UniProtKB">
        <authorList>
            <consortium name="RefSeq"/>
        </authorList>
    </citation>
    <scope>IDENTIFICATION</scope>
    <source>
        <strain evidence="13">Tuebingen</strain>
        <tissue evidence="13">Fibroblasts and whole tissue</tissue>
    </source>
</reference>
<evidence type="ECO:0000256" key="9">
    <source>
        <dbReference type="SAM" id="Phobius"/>
    </source>
</evidence>
<dbReference type="CTD" id="338313"/>
<dbReference type="Pfam" id="PF13927">
    <property type="entry name" value="Ig_3"/>
    <property type="match status" value="1"/>
</dbReference>
<dbReference type="GO" id="GO:0031103">
    <property type="term" value="P:axon regeneration"/>
    <property type="evidence" value="ECO:0000315"/>
    <property type="project" value="ZFIN"/>
</dbReference>
<feature type="domain" description="Ig-like" evidence="11">
    <location>
        <begin position="255"/>
        <end position="338"/>
    </location>
</feature>
<feature type="transmembrane region" description="Helical" evidence="9">
    <location>
        <begin position="555"/>
        <end position="578"/>
    </location>
</feature>
<dbReference type="GO" id="GO:0005576">
    <property type="term" value="C:extracellular region"/>
    <property type="evidence" value="ECO:0007669"/>
    <property type="project" value="GOC"/>
</dbReference>
<evidence type="ECO:0000256" key="8">
    <source>
        <dbReference type="ARBA" id="ARBA00023319"/>
    </source>
</evidence>
<sequence length="630" mass="70493">MTYTALLLAGLAVLTCKTWALVDVRMEDVVEVTLKGQAKISCTYTLTEEAKMIIWFTKLPGKDQNRKRFYYSENQTEIIDQNHEYAERIKVSHSYDTEEERGSVVLILDDVQLTDEREFICMVHSVLNDVGEGRTHLKIYNSPSLPVIEREHTGISVSETEPSKVAQCKVDDGYPRPNITWYKGSFPLDPSDGEVKILESVTVKPSGLFRVESELHIKVKKEDEGAHFYCEVKYLMLGKARMTESSRFNVTVHYPTTNIKLSINPPDKLIKEGDTLELQCEGNGNPQPIFSFRHGERDLINEDNGILHLKNVKRSDSGEYVCESLDLDTGMNYEDSLNIKVHYLDNIMVTPDETDPDQGHDITLTCNALSSLPTHTAWYKDGKLLVERHVLELHNASYETTGKYMCEVMVLSLPELKKQKSVQVNVRGKPEIKEGIKVNQMNKVNHPVNLTCYAQGYPIPNITWTLFDQQTGQIVPVLKIVNQMMDNSVHSLISVKATSDLIANCSATNELGTDDASQSIKAFVRVTTISPTSTTTEATEITVQPKSPQKGGSGVIIAVIIICLLLIAIVGSVLYYLYKKGKLPCGRSGKKDFMKQKASKDDIVMEMKSGKSEEAVLLQGVNGDKKSPTE</sequence>
<proteinExistence type="evidence at protein level"/>
<dbReference type="Pfam" id="PF08205">
    <property type="entry name" value="C2-set_2"/>
    <property type="match status" value="1"/>
</dbReference>
<dbReference type="RefSeq" id="XP_005157627.1">
    <property type="nucleotide sequence ID" value="XM_005157570.3"/>
</dbReference>
<dbReference type="Pfam" id="PF13895">
    <property type="entry name" value="Ig_2"/>
    <property type="match status" value="1"/>
</dbReference>
<dbReference type="OrthoDB" id="6431884at2759"/>
<dbReference type="Pfam" id="PF07686">
    <property type="entry name" value="V-set"/>
    <property type="match status" value="1"/>
</dbReference>
<dbReference type="GO" id="GO:0001946">
    <property type="term" value="P:lymphangiogenesis"/>
    <property type="evidence" value="ECO:0000315"/>
    <property type="project" value="ZFIN"/>
</dbReference>
<accession>A0A8M2B4F9</accession>
<evidence type="ECO:0000313" key="14">
    <source>
        <dbReference type="ZFIN" id="ZDB-GENE-030219-213"/>
    </source>
</evidence>
<dbReference type="GO" id="GO:0060026">
    <property type="term" value="P:convergent extension"/>
    <property type="evidence" value="ECO:0000315"/>
    <property type="project" value="ZFIN"/>
</dbReference>
<dbReference type="InterPro" id="IPR003599">
    <property type="entry name" value="Ig_sub"/>
</dbReference>
<evidence type="ECO:0000256" key="2">
    <source>
        <dbReference type="ARBA" id="ARBA00022692"/>
    </source>
</evidence>
<dbReference type="CDD" id="cd00096">
    <property type="entry name" value="Ig"/>
    <property type="match status" value="1"/>
</dbReference>
<keyword evidence="3" id="KW-0677">Repeat</keyword>
<dbReference type="InterPro" id="IPR036179">
    <property type="entry name" value="Ig-like_dom_sf"/>
</dbReference>
<dbReference type="Gene3D" id="2.60.40.10">
    <property type="entry name" value="Immunoglobulins"/>
    <property type="match status" value="5"/>
</dbReference>
<dbReference type="PANTHER" id="PTHR11973">
    <property type="entry name" value="CELL SURFACE GLYCOPROTEIN MUC18-RELATED"/>
    <property type="match status" value="1"/>
</dbReference>
<keyword evidence="5 9" id="KW-0472">Membrane</keyword>
<keyword evidence="2 9" id="KW-0812">Transmembrane</keyword>
<dbReference type="InterPro" id="IPR051116">
    <property type="entry name" value="Surface_Rcpt/Adhesion_Mol"/>
</dbReference>
<dbReference type="GO" id="GO:0005055">
    <property type="term" value="F:laminin receptor activity"/>
    <property type="evidence" value="ECO:0000318"/>
    <property type="project" value="GO_Central"/>
</dbReference>
<dbReference type="ZFIN" id="ZDB-GENE-030219-213">
    <property type="gene designation" value="mcamb"/>
</dbReference>
<dbReference type="GO" id="GO:0060271">
    <property type="term" value="P:cilium assembly"/>
    <property type="evidence" value="ECO:0000315"/>
    <property type="project" value="ZFIN"/>
</dbReference>
<evidence type="ECO:0000256" key="3">
    <source>
        <dbReference type="ARBA" id="ARBA00022737"/>
    </source>
</evidence>
<evidence type="ECO:0000313" key="12">
    <source>
        <dbReference type="Proteomes" id="UP000000437"/>
    </source>
</evidence>
<organism evidence="12 13">
    <name type="scientific">Danio rerio</name>
    <name type="common">Zebrafish</name>
    <name type="synonym">Brachydanio rerio</name>
    <dbReference type="NCBI Taxonomy" id="7955"/>
    <lineage>
        <taxon>Eukaryota</taxon>
        <taxon>Metazoa</taxon>
        <taxon>Chordata</taxon>
        <taxon>Craniata</taxon>
        <taxon>Vertebrata</taxon>
        <taxon>Euteleostomi</taxon>
        <taxon>Actinopterygii</taxon>
        <taxon>Neopterygii</taxon>
        <taxon>Teleostei</taxon>
        <taxon>Ostariophysi</taxon>
        <taxon>Cypriniformes</taxon>
        <taxon>Danionidae</taxon>
        <taxon>Danioninae</taxon>
        <taxon>Danio</taxon>
    </lineage>
</organism>
<keyword evidence="10" id="KW-0732">Signal</keyword>
<dbReference type="InterPro" id="IPR003598">
    <property type="entry name" value="Ig_sub2"/>
</dbReference>
<dbReference type="PROSITE" id="PS50835">
    <property type="entry name" value="IG_LIKE"/>
    <property type="match status" value="4"/>
</dbReference>
<evidence type="ECO:0000256" key="1">
    <source>
        <dbReference type="ARBA" id="ARBA00004479"/>
    </source>
</evidence>
<gene>
    <name evidence="13 14" type="primary">mcamb</name>
    <name evidence="13" type="synonym">cd146</name>
    <name evidence="13" type="synonym">gicerin</name>
    <name evidence="13" type="synonym">id:ibd3512</name>
    <name evidence="13" type="synonym">mcam</name>
</gene>
<evidence type="ECO:0000256" key="4">
    <source>
        <dbReference type="ARBA" id="ARBA00022989"/>
    </source>
</evidence>
<keyword evidence="12" id="KW-1185">Reference proteome</keyword>
<dbReference type="AGR" id="ZFIN:ZDB-GENE-030219-213"/>
<dbReference type="Proteomes" id="UP000000437">
    <property type="component" value="Chromosome 15"/>
</dbReference>
<dbReference type="InterPro" id="IPR007110">
    <property type="entry name" value="Ig-like_dom"/>
</dbReference>
<protein>
    <submittedName>
        <fullName evidence="13">Melanoma cell adhesion molecule b isoform X1</fullName>
    </submittedName>
</protein>
<dbReference type="InterPro" id="IPR013783">
    <property type="entry name" value="Ig-like_fold"/>
</dbReference>
<feature type="domain" description="Ig-like" evidence="11">
    <location>
        <begin position="143"/>
        <end position="249"/>
    </location>
</feature>
<feature type="domain" description="Ig-like" evidence="11">
    <location>
        <begin position="345"/>
        <end position="423"/>
    </location>
</feature>
<dbReference type="GO" id="GO:0001944">
    <property type="term" value="P:vasculature development"/>
    <property type="evidence" value="ECO:0000315"/>
    <property type="project" value="ZFIN"/>
</dbReference>
<keyword evidence="6" id="KW-1015">Disulfide bond</keyword>
<dbReference type="PANTHER" id="PTHR11973:SF18">
    <property type="entry name" value="CELL SURFACE GLYCOPROTEIN MUC18"/>
    <property type="match status" value="1"/>
</dbReference>
<keyword evidence="8" id="KW-0393">Immunoglobulin domain</keyword>
<evidence type="ECO:0007829" key="15">
    <source>
        <dbReference type="PeptideAtlas" id="A0A8M2B4F9"/>
    </source>
</evidence>
<evidence type="ECO:0000256" key="10">
    <source>
        <dbReference type="SAM" id="SignalP"/>
    </source>
</evidence>
<dbReference type="GO" id="GO:0007368">
    <property type="term" value="P:determination of left/right symmetry"/>
    <property type="evidence" value="ECO:0000315"/>
    <property type="project" value="ZFIN"/>
</dbReference>
<dbReference type="SMART" id="SM00409">
    <property type="entry name" value="IG"/>
    <property type="match status" value="4"/>
</dbReference>
<evidence type="ECO:0000313" key="13">
    <source>
        <dbReference type="RefSeq" id="XP_005157627.1"/>
    </source>
</evidence>
<dbReference type="FunCoup" id="A0A8M2B4F9">
    <property type="interactions" value="224"/>
</dbReference>
<dbReference type="SMART" id="SM00408">
    <property type="entry name" value="IGc2"/>
    <property type="match status" value="3"/>
</dbReference>
<dbReference type="GO" id="GO:0060287">
    <property type="term" value="P:epithelial cilium movement involved in determination of left/right asymmetry"/>
    <property type="evidence" value="ECO:0000315"/>
    <property type="project" value="ZFIN"/>
</dbReference>
<evidence type="ECO:0000256" key="7">
    <source>
        <dbReference type="ARBA" id="ARBA00023180"/>
    </source>
</evidence>
<dbReference type="SUPFAM" id="SSF48726">
    <property type="entry name" value="Immunoglobulin"/>
    <property type="match status" value="5"/>
</dbReference>
<comment type="subcellular location">
    <subcellularLocation>
        <location evidence="1">Membrane</location>
        <topology evidence="1">Single-pass type I membrane protein</topology>
    </subcellularLocation>
</comment>
<dbReference type="InterPro" id="IPR013106">
    <property type="entry name" value="Ig_V-set"/>
</dbReference>
<name>A0A8M2B4F9_DANRE</name>
<dbReference type="AlphaFoldDB" id="A0A8M2B4F9"/>
<keyword evidence="4 9" id="KW-1133">Transmembrane helix</keyword>
<dbReference type="GO" id="GO:0001568">
    <property type="term" value="P:blood vessel development"/>
    <property type="evidence" value="ECO:0000315"/>
    <property type="project" value="ZFIN"/>
</dbReference>
<evidence type="ECO:0000259" key="11">
    <source>
        <dbReference type="PROSITE" id="PS50835"/>
    </source>
</evidence>
<dbReference type="GO" id="GO:0005886">
    <property type="term" value="C:plasma membrane"/>
    <property type="evidence" value="ECO:0000318"/>
    <property type="project" value="GO_Central"/>
</dbReference>
<dbReference type="GO" id="GO:0001525">
    <property type="term" value="P:angiogenesis"/>
    <property type="evidence" value="ECO:0000315"/>
    <property type="project" value="ZFIN"/>
</dbReference>